<proteinExistence type="predicted"/>
<evidence type="ECO:0000259" key="1">
    <source>
        <dbReference type="Pfam" id="PF16804"/>
    </source>
</evidence>
<gene>
    <name evidence="2" type="ORF">DFH08DRAFT_65609</name>
</gene>
<comment type="caution">
    <text evidence="2">The sequence shown here is derived from an EMBL/GenBank/DDBJ whole genome shotgun (WGS) entry which is preliminary data.</text>
</comment>
<accession>A0AAD7ABI4</accession>
<sequence>MMRLARTRATFIWADSSLTSSLQRLRLNRTLGRCYVWLTQTSEPRRPLVPTLGKLGLALTLRAYSYGQPALAMSNSDPSELARLSALDFAAVVPSILPSIDWRQSNVDWSVQNELVDLLVSRLTAAPPSLEDSLVSAVHAILAAPATEVAELKFPLVHRVIGSLPKQCIEPYRDALVHLKKDPTEALPGTIGTISARSTEIVEFLNATQAWVPRHKGDDMAYRSLDLLVHTADEMRPFVPGLLGWLQDQNWPPFRDCWFQLERFPELVVDPIREELRQGDDGEWEASLMRFLRDVVPPERREEAREEVERIVQRPTQNEIDSAVDEYANECLQAMDDWLERRKRLRGIS</sequence>
<dbReference type="Proteomes" id="UP001218218">
    <property type="component" value="Unassembled WGS sequence"/>
</dbReference>
<name>A0AAD7ABI4_9AGAR</name>
<evidence type="ECO:0000313" key="2">
    <source>
        <dbReference type="EMBL" id="KAJ7353453.1"/>
    </source>
</evidence>
<evidence type="ECO:0000313" key="3">
    <source>
        <dbReference type="Proteomes" id="UP001218218"/>
    </source>
</evidence>
<feature type="domain" description="DUF5071" evidence="1">
    <location>
        <begin position="211"/>
        <end position="332"/>
    </location>
</feature>
<dbReference type="AlphaFoldDB" id="A0AAD7ABI4"/>
<dbReference type="EMBL" id="JARIHO010000011">
    <property type="protein sequence ID" value="KAJ7353453.1"/>
    <property type="molecule type" value="Genomic_DNA"/>
</dbReference>
<dbReference type="Pfam" id="PF16804">
    <property type="entry name" value="DUF5071"/>
    <property type="match status" value="1"/>
</dbReference>
<organism evidence="2 3">
    <name type="scientific">Mycena albidolilacea</name>
    <dbReference type="NCBI Taxonomy" id="1033008"/>
    <lineage>
        <taxon>Eukaryota</taxon>
        <taxon>Fungi</taxon>
        <taxon>Dikarya</taxon>
        <taxon>Basidiomycota</taxon>
        <taxon>Agaricomycotina</taxon>
        <taxon>Agaricomycetes</taxon>
        <taxon>Agaricomycetidae</taxon>
        <taxon>Agaricales</taxon>
        <taxon>Marasmiineae</taxon>
        <taxon>Mycenaceae</taxon>
        <taxon>Mycena</taxon>
    </lineage>
</organism>
<dbReference type="InterPro" id="IPR031837">
    <property type="entry name" value="DUF5071"/>
</dbReference>
<dbReference type="InterPro" id="IPR038692">
    <property type="entry name" value="Cthe_2751_sf"/>
</dbReference>
<keyword evidence="3" id="KW-1185">Reference proteome</keyword>
<protein>
    <recommendedName>
        <fullName evidence="1">DUF5071 domain-containing protein</fullName>
    </recommendedName>
</protein>
<dbReference type="Gene3D" id="1.25.40.750">
    <property type="entry name" value="Domain of unknown function DUF5071"/>
    <property type="match status" value="1"/>
</dbReference>
<reference evidence="2" key="1">
    <citation type="submission" date="2023-03" db="EMBL/GenBank/DDBJ databases">
        <title>Massive genome expansion in bonnet fungi (Mycena s.s.) driven by repeated elements and novel gene families across ecological guilds.</title>
        <authorList>
            <consortium name="Lawrence Berkeley National Laboratory"/>
            <person name="Harder C.B."/>
            <person name="Miyauchi S."/>
            <person name="Viragh M."/>
            <person name="Kuo A."/>
            <person name="Thoen E."/>
            <person name="Andreopoulos B."/>
            <person name="Lu D."/>
            <person name="Skrede I."/>
            <person name="Drula E."/>
            <person name="Henrissat B."/>
            <person name="Morin E."/>
            <person name="Kohler A."/>
            <person name="Barry K."/>
            <person name="LaButti K."/>
            <person name="Morin E."/>
            <person name="Salamov A."/>
            <person name="Lipzen A."/>
            <person name="Mereny Z."/>
            <person name="Hegedus B."/>
            <person name="Baldrian P."/>
            <person name="Stursova M."/>
            <person name="Weitz H."/>
            <person name="Taylor A."/>
            <person name="Grigoriev I.V."/>
            <person name="Nagy L.G."/>
            <person name="Martin F."/>
            <person name="Kauserud H."/>
        </authorList>
    </citation>
    <scope>NUCLEOTIDE SEQUENCE</scope>
    <source>
        <strain evidence="2">CBHHK002</strain>
    </source>
</reference>